<feature type="region of interest" description="Disordered" evidence="1">
    <location>
        <begin position="32"/>
        <end position="52"/>
    </location>
</feature>
<dbReference type="CDD" id="cd00882">
    <property type="entry name" value="Ras_like_GTPase"/>
    <property type="match status" value="1"/>
</dbReference>
<dbReference type="InterPro" id="IPR027417">
    <property type="entry name" value="P-loop_NTPase"/>
</dbReference>
<dbReference type="SUPFAM" id="SSF52540">
    <property type="entry name" value="P-loop containing nucleoside triphosphate hydrolases"/>
    <property type="match status" value="1"/>
</dbReference>
<feature type="region of interest" description="Disordered" evidence="1">
    <location>
        <begin position="1"/>
        <end position="20"/>
    </location>
</feature>
<evidence type="ECO:0000256" key="1">
    <source>
        <dbReference type="SAM" id="MobiDB-lite"/>
    </source>
</evidence>
<dbReference type="Pfam" id="PF01926">
    <property type="entry name" value="MMR_HSR1"/>
    <property type="match status" value="1"/>
</dbReference>
<reference evidence="3 4" key="1">
    <citation type="submission" date="2019-10" db="EMBL/GenBank/DDBJ databases">
        <authorList>
            <person name="Palmer J.M."/>
        </authorList>
    </citation>
    <scope>NUCLEOTIDE SEQUENCE [LARGE SCALE GENOMIC DNA]</scope>
    <source>
        <strain evidence="3 4">TWF694</strain>
    </source>
</reference>
<keyword evidence="4" id="KW-1185">Reference proteome</keyword>
<accession>A0AAV9XC14</accession>
<sequence length="492" mass="56104">MPPRAGPSAQPQNAPPAYNTFSADAILEGTIPGLAPPRPQAQERHRATTPPANKFGPHDLFIAVMGITGSGKSSFISLLSDEPVEIGHGLKSHTSAIAIYPMNYLGKTVHLIDTPGFDDTYRQDIDILKDIAFWLSTSYKENIQLSGIIYLHRITDNRVGGTARKDLNMFKKLCGEESFANVVLATTMWENVSPREGNDREETLRTSTEFYGSMVQMGSAMYRHTGDRNSAMNIINHLVNKRTTTILNIQREMATGLSLDETAAGKELDGELRKQKREFERRLRENRKELEAALKQQNDAMARDLADKQEELQRSLAAAQKVRDDLKIDMQRLMEEKEREFKKAMEELERERKERNRVMEQRQRENEDFKKALRDAEERFAQRERDAQREFDLERRRAQEQDNIRMQANLRAAQADRERRDAEMTRMQRDYMAAMASASHQPLYYGQTHTSYATVQQQDDGEALGEAIGTFVGGVLAIGAEWLIEEQVCSIM</sequence>
<dbReference type="GO" id="GO:0005525">
    <property type="term" value="F:GTP binding"/>
    <property type="evidence" value="ECO:0007669"/>
    <property type="project" value="InterPro"/>
</dbReference>
<evidence type="ECO:0000313" key="4">
    <source>
        <dbReference type="Proteomes" id="UP001365542"/>
    </source>
</evidence>
<dbReference type="InterPro" id="IPR006073">
    <property type="entry name" value="GTP-bd"/>
</dbReference>
<comment type="caution">
    <text evidence="3">The sequence shown here is derived from an EMBL/GenBank/DDBJ whole genome shotgun (WGS) entry which is preliminary data.</text>
</comment>
<evidence type="ECO:0000259" key="2">
    <source>
        <dbReference type="Pfam" id="PF01926"/>
    </source>
</evidence>
<dbReference type="EMBL" id="JAVHJO010000006">
    <property type="protein sequence ID" value="KAK6539329.1"/>
    <property type="molecule type" value="Genomic_DNA"/>
</dbReference>
<name>A0AAV9XC14_9PEZI</name>
<organism evidence="3 4">
    <name type="scientific">Orbilia ellipsospora</name>
    <dbReference type="NCBI Taxonomy" id="2528407"/>
    <lineage>
        <taxon>Eukaryota</taxon>
        <taxon>Fungi</taxon>
        <taxon>Dikarya</taxon>
        <taxon>Ascomycota</taxon>
        <taxon>Pezizomycotina</taxon>
        <taxon>Orbiliomycetes</taxon>
        <taxon>Orbiliales</taxon>
        <taxon>Orbiliaceae</taxon>
        <taxon>Orbilia</taxon>
    </lineage>
</organism>
<dbReference type="Proteomes" id="UP001365542">
    <property type="component" value="Unassembled WGS sequence"/>
</dbReference>
<evidence type="ECO:0000313" key="3">
    <source>
        <dbReference type="EMBL" id="KAK6539329.1"/>
    </source>
</evidence>
<feature type="region of interest" description="Disordered" evidence="1">
    <location>
        <begin position="351"/>
        <end position="370"/>
    </location>
</feature>
<gene>
    <name evidence="3" type="ORF">TWF694_009562</name>
</gene>
<protein>
    <recommendedName>
        <fullName evidence="2">G domain-containing protein</fullName>
    </recommendedName>
</protein>
<dbReference type="AlphaFoldDB" id="A0AAV9XC14"/>
<dbReference type="Gene3D" id="3.40.50.300">
    <property type="entry name" value="P-loop containing nucleotide triphosphate hydrolases"/>
    <property type="match status" value="1"/>
</dbReference>
<proteinExistence type="predicted"/>
<feature type="domain" description="G" evidence="2">
    <location>
        <begin position="62"/>
        <end position="153"/>
    </location>
</feature>